<keyword evidence="2" id="KW-1185">Reference proteome</keyword>
<proteinExistence type="predicted"/>
<dbReference type="AlphaFoldDB" id="A0A806CNI3"/>
<dbReference type="KEGG" id="mrb:Mrub_0685"/>
<dbReference type="Proteomes" id="UP000006655">
    <property type="component" value="Chromosome"/>
</dbReference>
<organism evidence="1 2">
    <name type="scientific">Meiothermus ruber (strain ATCC 35948 / DSM 1279 / VKM B-1258 / 21)</name>
    <name type="common">Thermus ruber</name>
    <dbReference type="NCBI Taxonomy" id="504728"/>
    <lineage>
        <taxon>Bacteria</taxon>
        <taxon>Thermotogati</taxon>
        <taxon>Deinococcota</taxon>
        <taxon>Deinococci</taxon>
        <taxon>Thermales</taxon>
        <taxon>Thermaceae</taxon>
        <taxon>Meiothermus</taxon>
    </lineage>
</organism>
<name>A0A806CNI3_MEIRD</name>
<reference evidence="1 2" key="1">
    <citation type="journal article" date="2010" name="Stand. Genomic Sci.">
        <title>Complete genome sequence of Meiothermus ruber type strain (21).</title>
        <authorList>
            <person name="Tindall B.J."/>
            <person name="Sikorski J."/>
            <person name="Lucas S."/>
            <person name="Goltsman E."/>
            <person name="Copeland A."/>
            <person name="Glavina Del Rio T."/>
            <person name="Nolan M."/>
            <person name="Tice H."/>
            <person name="Cheng J.F."/>
            <person name="Han C."/>
            <person name="Pitluck S."/>
            <person name="Liolios K."/>
            <person name="Ivanova N."/>
            <person name="Mavromatis K."/>
            <person name="Ovchinnikova G."/>
            <person name="Pati A."/>
            <person name="Fahnrich R."/>
            <person name="Goodwin L."/>
            <person name="Chen A."/>
            <person name="Palaniappan K."/>
            <person name="Land M."/>
            <person name="Hauser L."/>
            <person name="Chang Y.J."/>
            <person name="Jeffries C.D."/>
            <person name="Rohde M."/>
            <person name="Goker M."/>
            <person name="Woyke T."/>
            <person name="Bristow J."/>
            <person name="Eisen J.A."/>
            <person name="Markowitz V."/>
            <person name="Hugenholtz P."/>
            <person name="Kyrpides N.C."/>
            <person name="Klenk H.P."/>
            <person name="Lapidus A."/>
        </authorList>
    </citation>
    <scope>NUCLEOTIDE SEQUENCE [LARGE SCALE GENOMIC DNA]</scope>
    <source>
        <strain evidence="2">ATCC 35948 / DSM 1279 / VKM B-1258 / 21</strain>
    </source>
</reference>
<dbReference type="EMBL" id="CP001743">
    <property type="protein sequence ID" value="ADD27452.1"/>
    <property type="molecule type" value="Genomic_DNA"/>
</dbReference>
<evidence type="ECO:0000313" key="2">
    <source>
        <dbReference type="Proteomes" id="UP000006655"/>
    </source>
</evidence>
<protein>
    <submittedName>
        <fullName evidence="1">Uncharacterized protein</fullName>
    </submittedName>
</protein>
<sequence length="104" mass="12263">MKEATAEKIPLLWWGLHPFWVTDAVYSGMDTRGWVLKAIETLRFASEKDIMRWLDEEGETLSKDELRRTLELLLQEDQLELKNDLFRLKRKSGSQSAFDSLFKD</sequence>
<evidence type="ECO:0000313" key="1">
    <source>
        <dbReference type="EMBL" id="ADD27452.1"/>
    </source>
</evidence>
<gene>
    <name evidence="1" type="ordered locus">Mrub_0685</name>
</gene>
<accession>A0A806CNI3</accession>